<dbReference type="EMBL" id="JAQQWP010000013">
    <property type="protein sequence ID" value="KAK8092566.1"/>
    <property type="molecule type" value="Genomic_DNA"/>
</dbReference>
<evidence type="ECO:0000256" key="2">
    <source>
        <dbReference type="SAM" id="Phobius"/>
    </source>
</evidence>
<reference evidence="3 4" key="1">
    <citation type="submission" date="2023-01" db="EMBL/GenBank/DDBJ databases">
        <title>Analysis of 21 Apiospora genomes using comparative genomics revels a genus with tremendous synthesis potential of carbohydrate active enzymes and secondary metabolites.</title>
        <authorList>
            <person name="Sorensen T."/>
        </authorList>
    </citation>
    <scope>NUCLEOTIDE SEQUENCE [LARGE SCALE GENOMIC DNA]</scope>
    <source>
        <strain evidence="3 4">CBS 117206</strain>
    </source>
</reference>
<name>A0AAW0QDG8_9PEZI</name>
<dbReference type="Proteomes" id="UP001392437">
    <property type="component" value="Unassembled WGS sequence"/>
</dbReference>
<dbReference type="AlphaFoldDB" id="A0AAW0QDG8"/>
<protein>
    <submittedName>
        <fullName evidence="3">Uncharacterized protein</fullName>
    </submittedName>
</protein>
<comment type="caution">
    <text evidence="3">The sequence shown here is derived from an EMBL/GenBank/DDBJ whole genome shotgun (WGS) entry which is preliminary data.</text>
</comment>
<keyword evidence="2" id="KW-0472">Membrane</keyword>
<feature type="transmembrane region" description="Helical" evidence="2">
    <location>
        <begin position="225"/>
        <end position="251"/>
    </location>
</feature>
<organism evidence="3 4">
    <name type="scientific">Apiospora kogelbergensis</name>
    <dbReference type="NCBI Taxonomy" id="1337665"/>
    <lineage>
        <taxon>Eukaryota</taxon>
        <taxon>Fungi</taxon>
        <taxon>Dikarya</taxon>
        <taxon>Ascomycota</taxon>
        <taxon>Pezizomycotina</taxon>
        <taxon>Sordariomycetes</taxon>
        <taxon>Xylariomycetidae</taxon>
        <taxon>Amphisphaeriales</taxon>
        <taxon>Apiosporaceae</taxon>
        <taxon>Apiospora</taxon>
    </lineage>
</organism>
<dbReference type="PROSITE" id="PS51257">
    <property type="entry name" value="PROKAR_LIPOPROTEIN"/>
    <property type="match status" value="1"/>
</dbReference>
<proteinExistence type="predicted"/>
<keyword evidence="4" id="KW-1185">Reference proteome</keyword>
<feature type="region of interest" description="Disordered" evidence="1">
    <location>
        <begin position="257"/>
        <end position="300"/>
    </location>
</feature>
<gene>
    <name evidence="3" type="ORF">PG999_014765</name>
</gene>
<accession>A0AAW0QDG8</accession>
<feature type="region of interest" description="Disordered" evidence="1">
    <location>
        <begin position="197"/>
        <end position="217"/>
    </location>
</feature>
<keyword evidence="2" id="KW-0812">Transmembrane</keyword>
<keyword evidence="2" id="KW-1133">Transmembrane helix</keyword>
<feature type="compositionally biased region" description="Basic and acidic residues" evidence="1">
    <location>
        <begin position="283"/>
        <end position="300"/>
    </location>
</feature>
<sequence length="300" mass="31010">MAATRNVLGPLTTIFTPKPTCTTPVAGSCHDQNCVAWNGQVCTTLAKWNNSYSVMDQSSCWPAYTSGAVTIDVAVKGALGGWGFYSPGLSCPAGYTSACTKTADTNSQNDFTFQFAPTAGETAVGCCPTSFSCSLDQSGHNTCLRTARSTFQDVVSCGGTAPPGTAASTMVATSTTHLHILAPLIQINWQASDRPATATNMTAAETRPADSSDAQGRQAGLSTGAYAGIGVGATIVSLLLLTGLVAGGFLLRRKRRKRDGGGVGSLTGPVKTNQDVRPGPESTIHELSESGHTRQTHELG</sequence>
<evidence type="ECO:0000313" key="3">
    <source>
        <dbReference type="EMBL" id="KAK8092566.1"/>
    </source>
</evidence>
<evidence type="ECO:0000256" key="1">
    <source>
        <dbReference type="SAM" id="MobiDB-lite"/>
    </source>
</evidence>
<evidence type="ECO:0000313" key="4">
    <source>
        <dbReference type="Proteomes" id="UP001392437"/>
    </source>
</evidence>